<evidence type="ECO:0000313" key="2">
    <source>
        <dbReference type="Proteomes" id="UP000811545"/>
    </source>
</evidence>
<name>A0A9E2BHQ8_PSYF1</name>
<accession>A0A9E2BHQ8</accession>
<proteinExistence type="predicted"/>
<dbReference type="Proteomes" id="UP000811545">
    <property type="component" value="Unassembled WGS sequence"/>
</dbReference>
<protein>
    <recommendedName>
        <fullName evidence="3">AAA domain-containing protein</fullName>
    </recommendedName>
</protein>
<dbReference type="EMBL" id="QLTW01000178">
    <property type="protein sequence ID" value="MBT9145805.1"/>
    <property type="molecule type" value="Genomic_DNA"/>
</dbReference>
<sequence>MFANAPERNNSLVISTHSPYVLSSIARLIYGGSVKNKLKEEKLEDLYKIIEQYALIDPKEFACYNISNGELVNLVSYSEDGIAFIDMDVLDKTSERIGNDIDSLINLETE</sequence>
<evidence type="ECO:0008006" key="3">
    <source>
        <dbReference type="Google" id="ProtNLM"/>
    </source>
</evidence>
<evidence type="ECO:0000313" key="1">
    <source>
        <dbReference type="EMBL" id="MBT9145805.1"/>
    </source>
</evidence>
<comment type="caution">
    <text evidence="1">The sequence shown here is derived from an EMBL/GenBank/DDBJ whole genome shotgun (WGS) entry which is preliminary data.</text>
</comment>
<organism evidence="1 2">
    <name type="scientific">Psychracetigena formicireducens</name>
    <dbReference type="NCBI Taxonomy" id="2986056"/>
    <lineage>
        <taxon>Bacteria</taxon>
        <taxon>Bacillati</taxon>
        <taxon>Candidatus Lithacetigenota</taxon>
        <taxon>Candidatus Psychracetigena</taxon>
    </lineage>
</organism>
<dbReference type="AlphaFoldDB" id="A0A9E2BHQ8"/>
<reference evidence="1 2" key="1">
    <citation type="journal article" date="2021" name="bioRxiv">
        <title>Unique metabolic strategies in Hadean analogues reveal hints for primordial physiology.</title>
        <authorList>
            <person name="Nobu M.K."/>
            <person name="Nakai R."/>
            <person name="Tamazawa S."/>
            <person name="Mori H."/>
            <person name="Toyoda A."/>
            <person name="Ijiri A."/>
            <person name="Suzuki S."/>
            <person name="Kurokawa K."/>
            <person name="Kamagata Y."/>
            <person name="Tamaki H."/>
        </authorList>
    </citation>
    <scope>NUCLEOTIDE SEQUENCE [LARGE SCALE GENOMIC DNA]</scope>
    <source>
        <strain evidence="1">BS525</strain>
    </source>
</reference>
<gene>
    <name evidence="1" type="ORF">DDT42_01682</name>
</gene>